<dbReference type="SUPFAM" id="SSF55729">
    <property type="entry name" value="Acyl-CoA N-acyltransferases (Nat)"/>
    <property type="match status" value="1"/>
</dbReference>
<comment type="caution">
    <text evidence="7">The sequence shown here is derived from an EMBL/GenBank/DDBJ whole genome shotgun (WGS) entry which is preliminary data.</text>
</comment>
<evidence type="ECO:0000256" key="4">
    <source>
        <dbReference type="HAMAP-Rule" id="MF_01812"/>
    </source>
</evidence>
<dbReference type="GO" id="GO:0034069">
    <property type="term" value="F:aminoglycoside N-acetyltransferase activity"/>
    <property type="evidence" value="ECO:0007669"/>
    <property type="project" value="TreeGrafter"/>
</dbReference>
<dbReference type="InterPro" id="IPR041380">
    <property type="entry name" value="Acetyltransf_17"/>
</dbReference>
<dbReference type="Pfam" id="PF13530">
    <property type="entry name" value="SCP2_2"/>
    <property type="match status" value="1"/>
</dbReference>
<dbReference type="Gene3D" id="3.30.1050.10">
    <property type="entry name" value="SCP2 sterol-binding domain"/>
    <property type="match status" value="1"/>
</dbReference>
<evidence type="ECO:0000256" key="1">
    <source>
        <dbReference type="ARBA" id="ARBA00009213"/>
    </source>
</evidence>
<protein>
    <submittedName>
        <fullName evidence="7">Putative acetyltransferase</fullName>
    </submittedName>
</protein>
<evidence type="ECO:0000313" key="7">
    <source>
        <dbReference type="EMBL" id="MBA8847262.1"/>
    </source>
</evidence>
<evidence type="ECO:0000259" key="6">
    <source>
        <dbReference type="PROSITE" id="PS51186"/>
    </source>
</evidence>
<accession>A0A839E9Z6</accession>
<dbReference type="PROSITE" id="PS51186">
    <property type="entry name" value="GNAT"/>
    <property type="match status" value="1"/>
</dbReference>
<keyword evidence="8" id="KW-1185">Reference proteome</keyword>
<dbReference type="EMBL" id="JACGWX010000001">
    <property type="protein sequence ID" value="MBA8847262.1"/>
    <property type="molecule type" value="Genomic_DNA"/>
</dbReference>
<organism evidence="7 8">
    <name type="scientific">Microcella alkalica</name>
    <dbReference type="NCBI Taxonomy" id="355930"/>
    <lineage>
        <taxon>Bacteria</taxon>
        <taxon>Bacillati</taxon>
        <taxon>Actinomycetota</taxon>
        <taxon>Actinomycetes</taxon>
        <taxon>Micrococcales</taxon>
        <taxon>Microbacteriaceae</taxon>
        <taxon>Microcella</taxon>
    </lineage>
</organism>
<dbReference type="RefSeq" id="WP_182490052.1">
    <property type="nucleotide sequence ID" value="NZ_BAAAOV010000005.1"/>
</dbReference>
<keyword evidence="3 4" id="KW-0012">Acyltransferase</keyword>
<dbReference type="InterPro" id="IPR025559">
    <property type="entry name" value="Eis_dom"/>
</dbReference>
<evidence type="ECO:0000256" key="5">
    <source>
        <dbReference type="SAM" id="MobiDB-lite"/>
    </source>
</evidence>
<feature type="binding site" evidence="4">
    <location>
        <begin position="115"/>
        <end position="117"/>
    </location>
    <ligand>
        <name>acetyl-CoA</name>
        <dbReference type="ChEBI" id="CHEBI:57288"/>
    </ligand>
</feature>
<name>A0A839E9Z6_9MICO</name>
<dbReference type="InterPro" id="IPR022902">
    <property type="entry name" value="NAcTrfase_Eis"/>
</dbReference>
<dbReference type="HAMAP" id="MF_01812">
    <property type="entry name" value="Eis"/>
    <property type="match status" value="1"/>
</dbReference>
<dbReference type="CDD" id="cd04301">
    <property type="entry name" value="NAT_SF"/>
    <property type="match status" value="1"/>
</dbReference>
<dbReference type="SUPFAM" id="SSF55718">
    <property type="entry name" value="SCP-like"/>
    <property type="match status" value="1"/>
</dbReference>
<dbReference type="InterPro" id="IPR051554">
    <property type="entry name" value="Acetyltransferase_Eis"/>
</dbReference>
<feature type="region of interest" description="Disordered" evidence="5">
    <location>
        <begin position="1"/>
        <end position="28"/>
    </location>
</feature>
<evidence type="ECO:0000313" key="8">
    <source>
        <dbReference type="Proteomes" id="UP000585905"/>
    </source>
</evidence>
<dbReference type="Pfam" id="PF13527">
    <property type="entry name" value="Acetyltransf_9"/>
    <property type="match status" value="1"/>
</dbReference>
<evidence type="ECO:0000256" key="2">
    <source>
        <dbReference type="ARBA" id="ARBA00022679"/>
    </source>
</evidence>
<feature type="active site" description="Proton donor" evidence="4">
    <location>
        <position position="156"/>
    </location>
</feature>
<gene>
    <name evidence="7" type="ORF">FHX53_000826</name>
</gene>
<dbReference type="AlphaFoldDB" id="A0A839E9Z6"/>
<feature type="active site" description="Proton acceptor; via carboxylate" evidence="4">
    <location>
        <position position="447"/>
    </location>
</feature>
<dbReference type="InterPro" id="IPR036527">
    <property type="entry name" value="SCP2_sterol-bd_dom_sf"/>
</dbReference>
<reference evidence="7 8" key="1">
    <citation type="submission" date="2020-07" db="EMBL/GenBank/DDBJ databases">
        <title>Sequencing the genomes of 1000 actinobacteria strains.</title>
        <authorList>
            <person name="Klenk H.-P."/>
        </authorList>
    </citation>
    <scope>NUCLEOTIDE SEQUENCE [LARGE SCALE GENOMIC DNA]</scope>
    <source>
        <strain evidence="7 8">DSM 19663</strain>
    </source>
</reference>
<keyword evidence="2 4" id="KW-0808">Transferase</keyword>
<dbReference type="PANTHER" id="PTHR37817">
    <property type="entry name" value="N-ACETYLTRANSFERASE EIS"/>
    <property type="match status" value="1"/>
</dbReference>
<comment type="similarity">
    <text evidence="1 4">Belongs to the acetyltransferase Eis family.</text>
</comment>
<dbReference type="InterPro" id="IPR016181">
    <property type="entry name" value="Acyl_CoA_acyltransferase"/>
</dbReference>
<dbReference type="GO" id="GO:0030649">
    <property type="term" value="P:aminoglycoside antibiotic catabolic process"/>
    <property type="evidence" value="ECO:0007669"/>
    <property type="project" value="TreeGrafter"/>
</dbReference>
<dbReference type="Proteomes" id="UP000585905">
    <property type="component" value="Unassembled WGS sequence"/>
</dbReference>
<sequence length="447" mass="48713">MRDADRPSGSPDQTADGSSLPALRFGDVDPTDSEALTRWLRARVRGFHEAEIETDADLERFASSRDRTLRAVFDDSEEHSEIPVGTLSAWETAVRLPGALGSASRPVAARAISAVSVAPTHRRRGIARSLITRELRDARDQGLYLAVLTATESAIYGRFGFGPATRGADYALDTRRARWMAGAPAGRVRLVPREELRSVAPEIDAEAHAQVAGEILRWPNFYDRMLGLTPDRRGAAASLRAVRYDDESGRPRGYALYRVGASATDPREKDASVIELVAATPDAYAALWRFLADLDLVARVQVRLRDVDEPIAWMVEDPAAVTKSNERELLWARVLDVPEALTARGWAAADALTLHVHDPLGIAEGSFRLSTDAEGRAEVARLDRPGGEAADAGLRLGIAELGALLLGGARAETLARARRVLFDHREAPARLDRMIGGERPPRLSSVF</sequence>
<feature type="binding site" evidence="4">
    <location>
        <begin position="123"/>
        <end position="128"/>
    </location>
    <ligand>
        <name>acetyl-CoA</name>
        <dbReference type="ChEBI" id="CHEBI:57288"/>
    </ligand>
</feature>
<dbReference type="Pfam" id="PF17668">
    <property type="entry name" value="Acetyltransf_17"/>
    <property type="match status" value="1"/>
</dbReference>
<dbReference type="PANTHER" id="PTHR37817:SF1">
    <property type="entry name" value="N-ACETYLTRANSFERASE EIS"/>
    <property type="match status" value="1"/>
</dbReference>
<proteinExistence type="inferred from homology"/>
<comment type="subunit">
    <text evidence="4">Homohexamer; trimer of dimers.</text>
</comment>
<dbReference type="Gene3D" id="3.40.630.30">
    <property type="match status" value="2"/>
</dbReference>
<dbReference type="InterPro" id="IPR000182">
    <property type="entry name" value="GNAT_dom"/>
</dbReference>
<feature type="binding site" evidence="4">
    <location>
        <begin position="151"/>
        <end position="152"/>
    </location>
    <ligand>
        <name>acetyl-CoA</name>
        <dbReference type="ChEBI" id="CHEBI:57288"/>
    </ligand>
</feature>
<feature type="domain" description="N-acetyltransferase" evidence="6">
    <location>
        <begin position="42"/>
        <end position="185"/>
    </location>
</feature>
<evidence type="ECO:0000256" key="3">
    <source>
        <dbReference type="ARBA" id="ARBA00023315"/>
    </source>
</evidence>